<keyword evidence="5" id="KW-1185">Reference proteome</keyword>
<name>A0A9N8HVY3_9STRA</name>
<keyword evidence="2" id="KW-1133">Transmembrane helix</keyword>
<dbReference type="EMBL" id="CAICTM010001565">
    <property type="protein sequence ID" value="CAB9524668.1"/>
    <property type="molecule type" value="Genomic_DNA"/>
</dbReference>
<accession>A0A9N8HVY3</accession>
<dbReference type="PANTHER" id="PTHR11889:SF31">
    <property type="entry name" value="PROTEIN HEDGEHOG"/>
    <property type="match status" value="1"/>
</dbReference>
<keyword evidence="2" id="KW-0812">Transmembrane</keyword>
<dbReference type="InterPro" id="IPR050387">
    <property type="entry name" value="Hedgehog_Signaling"/>
</dbReference>
<evidence type="ECO:0000256" key="2">
    <source>
        <dbReference type="SAM" id="Phobius"/>
    </source>
</evidence>
<dbReference type="GO" id="GO:0016540">
    <property type="term" value="P:protein autoprocessing"/>
    <property type="evidence" value="ECO:0007669"/>
    <property type="project" value="InterPro"/>
</dbReference>
<proteinExistence type="predicted"/>
<dbReference type="Pfam" id="PF01079">
    <property type="entry name" value="Hint"/>
    <property type="match status" value="1"/>
</dbReference>
<evidence type="ECO:0000256" key="1">
    <source>
        <dbReference type="SAM" id="MobiDB-lite"/>
    </source>
</evidence>
<dbReference type="AlphaFoldDB" id="A0A9N8HVY3"/>
<organism evidence="4 5">
    <name type="scientific">Seminavis robusta</name>
    <dbReference type="NCBI Taxonomy" id="568900"/>
    <lineage>
        <taxon>Eukaryota</taxon>
        <taxon>Sar</taxon>
        <taxon>Stramenopiles</taxon>
        <taxon>Ochrophyta</taxon>
        <taxon>Bacillariophyta</taxon>
        <taxon>Bacillariophyceae</taxon>
        <taxon>Bacillariophycidae</taxon>
        <taxon>Naviculales</taxon>
        <taxon>Naviculaceae</taxon>
        <taxon>Seminavis</taxon>
    </lineage>
</organism>
<evidence type="ECO:0000313" key="5">
    <source>
        <dbReference type="Proteomes" id="UP001153069"/>
    </source>
</evidence>
<feature type="transmembrane region" description="Helical" evidence="2">
    <location>
        <begin position="262"/>
        <end position="281"/>
    </location>
</feature>
<reference evidence="4" key="1">
    <citation type="submission" date="2020-06" db="EMBL/GenBank/DDBJ databases">
        <authorList>
            <consortium name="Plant Systems Biology data submission"/>
        </authorList>
    </citation>
    <scope>NUCLEOTIDE SEQUENCE</scope>
    <source>
        <strain evidence="4">D6</strain>
    </source>
</reference>
<evidence type="ECO:0000313" key="4">
    <source>
        <dbReference type="EMBL" id="CAB9524668.1"/>
    </source>
</evidence>
<gene>
    <name evidence="4" type="ORF">SEMRO_1567_G282950.1</name>
</gene>
<evidence type="ECO:0000259" key="3">
    <source>
        <dbReference type="SMART" id="SM00306"/>
    </source>
</evidence>
<feature type="transmembrane region" description="Helical" evidence="2">
    <location>
        <begin position="238"/>
        <end position="256"/>
    </location>
</feature>
<keyword evidence="2" id="KW-0472">Membrane</keyword>
<comment type="caution">
    <text evidence="4">The sequence shown here is derived from an EMBL/GenBank/DDBJ whole genome shotgun (WGS) entry which is preliminary data.</text>
</comment>
<feature type="domain" description="Hint" evidence="3">
    <location>
        <begin position="30"/>
        <end position="128"/>
    </location>
</feature>
<dbReference type="PANTHER" id="PTHR11889">
    <property type="entry name" value="HEDGEHOG"/>
    <property type="match status" value="1"/>
</dbReference>
<dbReference type="Gene3D" id="2.170.16.10">
    <property type="entry name" value="Hedgehog/Intein (Hint) domain"/>
    <property type="match status" value="1"/>
</dbReference>
<dbReference type="Proteomes" id="UP001153069">
    <property type="component" value="Unassembled WGS sequence"/>
</dbReference>
<dbReference type="InterPro" id="IPR001767">
    <property type="entry name" value="Hedgehog_Hint"/>
</dbReference>
<sequence length="296" mass="31412">MFCSGGSGGGGSGGGGGSSGEATPTPDEDNTCFSATASVEVLGTGQVEMQKLKVGDKVLTATETDKAEYQPVYAFGHRSPTALGRFLQITTDTDTLEITSEHLLYVAGKSHPVRADSIIVGDKLQTADGSANKVQKIKTVMKDGLYAPLTPSGKLVVNRIQTSAYIALQKDDQEMFTTLNGLITIPHSSYIHLYLAPLRVVCLGVSSMPCQLMHENGMPLYIKWGIDAINMAHRDSNVYAELLFVVISGIFLSGFVAVEALFGASMGPLIVFSVCVAYSVVRKTHAVKTNNAKKAA</sequence>
<dbReference type="SMART" id="SM00306">
    <property type="entry name" value="HintN"/>
    <property type="match status" value="1"/>
</dbReference>
<protein>
    <submittedName>
        <fullName evidence="4">Desert hedgehog protein</fullName>
    </submittedName>
</protein>
<dbReference type="SUPFAM" id="SSF51294">
    <property type="entry name" value="Hedgehog/intein (Hint) domain"/>
    <property type="match status" value="1"/>
</dbReference>
<dbReference type="CDD" id="cd00081">
    <property type="entry name" value="Hint"/>
    <property type="match status" value="1"/>
</dbReference>
<dbReference type="InterPro" id="IPR003587">
    <property type="entry name" value="Hint_dom_N"/>
</dbReference>
<feature type="compositionally biased region" description="Gly residues" evidence="1">
    <location>
        <begin position="1"/>
        <end position="19"/>
    </location>
</feature>
<feature type="region of interest" description="Disordered" evidence="1">
    <location>
        <begin position="1"/>
        <end position="30"/>
    </location>
</feature>
<dbReference type="InterPro" id="IPR036844">
    <property type="entry name" value="Hint_dom_sf"/>
</dbReference>
<dbReference type="OrthoDB" id="5212at2759"/>